<gene>
    <name evidence="1" type="ORF">EYF80_019893</name>
</gene>
<dbReference type="AlphaFoldDB" id="A0A4Z2HWW3"/>
<protein>
    <submittedName>
        <fullName evidence="1">Uncharacterized protein</fullName>
    </submittedName>
</protein>
<comment type="caution">
    <text evidence="1">The sequence shown here is derived from an EMBL/GenBank/DDBJ whole genome shotgun (WGS) entry which is preliminary data.</text>
</comment>
<sequence>MIHHLLMYPVRLSILRTRYCTSLLCCSFSKSSSSSKESLSRVSLHRLKLSLQRLGPLDTVEPVGLTAMELLLQIHPWEGKKFSV</sequence>
<name>A0A4Z2HWW3_9TELE</name>
<evidence type="ECO:0000313" key="1">
    <source>
        <dbReference type="EMBL" id="TNN69825.1"/>
    </source>
</evidence>
<dbReference type="Proteomes" id="UP000314294">
    <property type="component" value="Unassembled WGS sequence"/>
</dbReference>
<keyword evidence="2" id="KW-1185">Reference proteome</keyword>
<organism evidence="1 2">
    <name type="scientific">Liparis tanakae</name>
    <name type="common">Tanaka's snailfish</name>
    <dbReference type="NCBI Taxonomy" id="230148"/>
    <lineage>
        <taxon>Eukaryota</taxon>
        <taxon>Metazoa</taxon>
        <taxon>Chordata</taxon>
        <taxon>Craniata</taxon>
        <taxon>Vertebrata</taxon>
        <taxon>Euteleostomi</taxon>
        <taxon>Actinopterygii</taxon>
        <taxon>Neopterygii</taxon>
        <taxon>Teleostei</taxon>
        <taxon>Neoteleostei</taxon>
        <taxon>Acanthomorphata</taxon>
        <taxon>Eupercaria</taxon>
        <taxon>Perciformes</taxon>
        <taxon>Cottioidei</taxon>
        <taxon>Cottales</taxon>
        <taxon>Liparidae</taxon>
        <taxon>Liparis</taxon>
    </lineage>
</organism>
<evidence type="ECO:0000313" key="2">
    <source>
        <dbReference type="Proteomes" id="UP000314294"/>
    </source>
</evidence>
<proteinExistence type="predicted"/>
<accession>A0A4Z2HWW3</accession>
<reference evidence="1 2" key="1">
    <citation type="submission" date="2019-03" db="EMBL/GenBank/DDBJ databases">
        <title>First draft genome of Liparis tanakae, snailfish: a comprehensive survey of snailfish specific genes.</title>
        <authorList>
            <person name="Kim W."/>
            <person name="Song I."/>
            <person name="Jeong J.-H."/>
            <person name="Kim D."/>
            <person name="Kim S."/>
            <person name="Ryu S."/>
            <person name="Song J.Y."/>
            <person name="Lee S.K."/>
        </authorList>
    </citation>
    <scope>NUCLEOTIDE SEQUENCE [LARGE SCALE GENOMIC DNA]</scope>
    <source>
        <tissue evidence="1">Muscle</tissue>
    </source>
</reference>
<dbReference type="EMBL" id="SRLO01000170">
    <property type="protein sequence ID" value="TNN69825.1"/>
    <property type="molecule type" value="Genomic_DNA"/>
</dbReference>